<evidence type="ECO:0000259" key="7">
    <source>
        <dbReference type="SMART" id="SM00662"/>
    </source>
</evidence>
<evidence type="ECO:0000256" key="3">
    <source>
        <dbReference type="ARBA" id="ARBA00022478"/>
    </source>
</evidence>
<dbReference type="GO" id="GO:0003899">
    <property type="term" value="F:DNA-directed RNA polymerase activity"/>
    <property type="evidence" value="ECO:0007669"/>
    <property type="project" value="InterPro"/>
</dbReference>
<comment type="caution">
    <text evidence="8">The sequence shown here is derived from an EMBL/GenBank/DDBJ whole genome shotgun (WGS) entry which is preliminary data.</text>
</comment>
<name>A0A409Y1V5_9AGAR</name>
<dbReference type="STRING" id="231916.A0A409Y1V5"/>
<dbReference type="OrthoDB" id="270173at2759"/>
<organism evidence="8 9">
    <name type="scientific">Gymnopilus dilepis</name>
    <dbReference type="NCBI Taxonomy" id="231916"/>
    <lineage>
        <taxon>Eukaryota</taxon>
        <taxon>Fungi</taxon>
        <taxon>Dikarya</taxon>
        <taxon>Basidiomycota</taxon>
        <taxon>Agaricomycotina</taxon>
        <taxon>Agaricomycetes</taxon>
        <taxon>Agaricomycetidae</taxon>
        <taxon>Agaricales</taxon>
        <taxon>Agaricineae</taxon>
        <taxon>Hymenogastraceae</taxon>
        <taxon>Gymnopilus</taxon>
    </lineage>
</organism>
<evidence type="ECO:0000256" key="6">
    <source>
        <dbReference type="ARBA" id="ARBA00025804"/>
    </source>
</evidence>
<dbReference type="SUPFAM" id="SSF55257">
    <property type="entry name" value="RBP11-like subunits of RNA polymerase"/>
    <property type="match status" value="1"/>
</dbReference>
<dbReference type="GO" id="GO:0055029">
    <property type="term" value="C:nuclear DNA-directed RNA polymerase complex"/>
    <property type="evidence" value="ECO:0007669"/>
    <property type="project" value="UniProtKB-ARBA"/>
</dbReference>
<dbReference type="Pfam" id="PF01000">
    <property type="entry name" value="RNA_pol_A_bac"/>
    <property type="match status" value="1"/>
</dbReference>
<dbReference type="Pfam" id="PF01193">
    <property type="entry name" value="RNA_pol_L"/>
    <property type="match status" value="1"/>
</dbReference>
<feature type="domain" description="DNA-directed RNA polymerase RpoA/D/Rpb3-type" evidence="7">
    <location>
        <begin position="269"/>
        <end position="547"/>
    </location>
</feature>
<dbReference type="Gene3D" id="2.170.120.12">
    <property type="entry name" value="DNA-directed RNA polymerase, insert domain"/>
    <property type="match status" value="1"/>
</dbReference>
<dbReference type="InterPro" id="IPR011262">
    <property type="entry name" value="DNA-dir_RNA_pol_insert"/>
</dbReference>
<dbReference type="InParanoid" id="A0A409Y1V5"/>
<dbReference type="InterPro" id="IPR011263">
    <property type="entry name" value="DNA-dir_RNA_pol_RpoA/D/Rpb3"/>
</dbReference>
<evidence type="ECO:0000256" key="1">
    <source>
        <dbReference type="ARBA" id="ARBA00004123"/>
    </source>
</evidence>
<gene>
    <name evidence="8" type="ORF">CVT26_006406</name>
</gene>
<evidence type="ECO:0000313" key="9">
    <source>
        <dbReference type="Proteomes" id="UP000284706"/>
    </source>
</evidence>
<sequence>MEVTFDNKTNVLNAKLHATHDGSVIYSVTTDETVFSRTYTYIKDTNPALGGGTTIVGVINWSKKTFEINGHRKAIDDVRRKPGGFRNKWVPPRWSYSGIQELMKTWCADRSRYWKWAEDREEYEVVHQEEGWEAKCTSTGEIEARFSVPYRPVLWGKVKPLVLNLSRVALAKDEVFLILVFIYSEIKRQEKMNSAGGWTTKFLNPLWPPSSMPAQTFDERRLVGIQAERVTNVSSRDFPGHYPGEDHSWNLSKFKQNLTVKVQRLSQHSIDFDIVGVDASIANAFRRIMIAEVPTVCIEQVYVWNNTTVIVDEVLSHRIGLVPLNVDPALMTMRGPNDQPTDQNTIVFHVDITCERNPHAPKGSTDPRQLYINSEFLSSHLKWTPAGEQEEVFASKPPAPTNPDIVLAKLRPGQQINMELHAVKGVGKDHAKFSPVATASYRLLPHIKITKPIPPHLAEKFQKCFSPGVIKVDPRTKEVSVDEENVRNDSVSREVLRHPEFADSVELSRVRDYFLFNVESEGPYAPERILPEAIKVMREKLAVIRQAAEALRDKSTGGDTDVVMGDS</sequence>
<dbReference type="EMBL" id="NHYE01001303">
    <property type="protein sequence ID" value="PPQ96997.1"/>
    <property type="molecule type" value="Genomic_DNA"/>
</dbReference>
<dbReference type="SUPFAM" id="SSF56553">
    <property type="entry name" value="Insert subdomain of RNA polymerase alpha subunit"/>
    <property type="match status" value="1"/>
</dbReference>
<dbReference type="Proteomes" id="UP000284706">
    <property type="component" value="Unassembled WGS sequence"/>
</dbReference>
<comment type="similarity">
    <text evidence="6">Belongs to the archaeal Rpo3/eukaryotic RPB3 RNA polymerase subunit family.</text>
</comment>
<dbReference type="InterPro" id="IPR033901">
    <property type="entry name" value="RNAPI/III_AC40"/>
</dbReference>
<keyword evidence="5" id="KW-0539">Nucleus</keyword>
<dbReference type="GO" id="GO:0046983">
    <property type="term" value="F:protein dimerization activity"/>
    <property type="evidence" value="ECO:0007669"/>
    <property type="project" value="InterPro"/>
</dbReference>
<protein>
    <recommendedName>
        <fullName evidence="2">DNA-directed RNA polymerases I and III subunit RPAC1</fullName>
    </recommendedName>
</protein>
<evidence type="ECO:0000256" key="2">
    <source>
        <dbReference type="ARBA" id="ARBA00022083"/>
    </source>
</evidence>
<dbReference type="Gene3D" id="3.30.1360.10">
    <property type="entry name" value="RNA polymerase, RBP11-like subunit"/>
    <property type="match status" value="1"/>
</dbReference>
<dbReference type="PANTHER" id="PTHR11800:SF13">
    <property type="entry name" value="DNA-DIRECTED RNA POLYMERASES I AND III SUBUNIT RPAC1"/>
    <property type="match status" value="1"/>
</dbReference>
<proteinExistence type="inferred from homology"/>
<dbReference type="InterPro" id="IPR050518">
    <property type="entry name" value="Rpo3/RPB3_RNA_Pol_subunit"/>
</dbReference>
<comment type="subcellular location">
    <subcellularLocation>
        <location evidence="1">Nucleus</location>
    </subcellularLocation>
</comment>
<dbReference type="AlphaFoldDB" id="A0A409Y1V5"/>
<dbReference type="HAMAP" id="MF_00320">
    <property type="entry name" value="RNApol_arch_Rpo3"/>
    <property type="match status" value="1"/>
</dbReference>
<evidence type="ECO:0000256" key="5">
    <source>
        <dbReference type="ARBA" id="ARBA00023242"/>
    </source>
</evidence>
<keyword evidence="4" id="KW-0804">Transcription</keyword>
<dbReference type="SMART" id="SM00662">
    <property type="entry name" value="RPOLD"/>
    <property type="match status" value="1"/>
</dbReference>
<dbReference type="InterPro" id="IPR022842">
    <property type="entry name" value="RNAP_Rpo3/Rpb3/RPAC1"/>
</dbReference>
<dbReference type="PANTHER" id="PTHR11800">
    <property type="entry name" value="DNA-DIRECTED RNA POLYMERASE"/>
    <property type="match status" value="1"/>
</dbReference>
<dbReference type="GO" id="GO:0006351">
    <property type="term" value="P:DNA-templated transcription"/>
    <property type="evidence" value="ECO:0007669"/>
    <property type="project" value="InterPro"/>
</dbReference>
<evidence type="ECO:0000313" key="8">
    <source>
        <dbReference type="EMBL" id="PPQ96997.1"/>
    </source>
</evidence>
<dbReference type="GO" id="GO:0005666">
    <property type="term" value="C:RNA polymerase III complex"/>
    <property type="evidence" value="ECO:0007669"/>
    <property type="project" value="TreeGrafter"/>
</dbReference>
<keyword evidence="3" id="KW-0240">DNA-directed RNA polymerase</keyword>
<dbReference type="GO" id="GO:0005736">
    <property type="term" value="C:RNA polymerase I complex"/>
    <property type="evidence" value="ECO:0007669"/>
    <property type="project" value="TreeGrafter"/>
</dbReference>
<dbReference type="FunFam" id="2.170.120.12:FF:000003">
    <property type="entry name" value="Dna-directed rna polymerases i and iii subunit"/>
    <property type="match status" value="1"/>
</dbReference>
<evidence type="ECO:0000256" key="4">
    <source>
        <dbReference type="ARBA" id="ARBA00023163"/>
    </source>
</evidence>
<accession>A0A409Y1V5</accession>
<keyword evidence="9" id="KW-1185">Reference proteome</keyword>
<dbReference type="InterPro" id="IPR036603">
    <property type="entry name" value="RBP11-like"/>
</dbReference>
<dbReference type="FunCoup" id="A0A409Y1V5">
    <property type="interactions" value="395"/>
</dbReference>
<dbReference type="CDD" id="cd07032">
    <property type="entry name" value="RNAP_I_II_AC40"/>
    <property type="match status" value="1"/>
</dbReference>
<reference evidence="8 9" key="1">
    <citation type="journal article" date="2018" name="Evol. Lett.">
        <title>Horizontal gene cluster transfer increased hallucinogenic mushroom diversity.</title>
        <authorList>
            <person name="Reynolds H.T."/>
            <person name="Vijayakumar V."/>
            <person name="Gluck-Thaler E."/>
            <person name="Korotkin H.B."/>
            <person name="Matheny P.B."/>
            <person name="Slot J.C."/>
        </authorList>
    </citation>
    <scope>NUCLEOTIDE SEQUENCE [LARGE SCALE GENOMIC DNA]</scope>
    <source>
        <strain evidence="8 9">SRW20</strain>
    </source>
</reference>
<dbReference type="InterPro" id="IPR036643">
    <property type="entry name" value="RNApol_insert_sf"/>
</dbReference>